<sequence>MSDHHLTSKRPRADLPTQHTAARSHAVRARALYDGTERVAEARALARRFLTTVQTREAVSLDAREALRLVVSELVTNARTHTSGKYSLTLEHVPGTLTISVWDTSPEIPAAKARDPRRIGGHGLHIVTTLCASFQASRNHGGKRVTATLPLTAAPR</sequence>
<evidence type="ECO:0000256" key="2">
    <source>
        <dbReference type="SAM" id="MobiDB-lite"/>
    </source>
</evidence>
<dbReference type="InterPro" id="IPR003594">
    <property type="entry name" value="HATPase_dom"/>
</dbReference>
<keyword evidence="4" id="KW-0547">Nucleotide-binding</keyword>
<dbReference type="RefSeq" id="WP_167968710.1">
    <property type="nucleotide sequence ID" value="NZ_BHZG01000242.1"/>
</dbReference>
<protein>
    <submittedName>
        <fullName evidence="4">ATP-binding protein</fullName>
    </submittedName>
</protein>
<dbReference type="Pfam" id="PF13581">
    <property type="entry name" value="HATPase_c_2"/>
    <property type="match status" value="1"/>
</dbReference>
<dbReference type="AlphaFoldDB" id="A0A7X6CZP7"/>
<dbReference type="InterPro" id="IPR050267">
    <property type="entry name" value="Anti-sigma-factor_SerPK"/>
</dbReference>
<dbReference type="CDD" id="cd16936">
    <property type="entry name" value="HATPase_RsbW-like"/>
    <property type="match status" value="1"/>
</dbReference>
<dbReference type="Proteomes" id="UP000578686">
    <property type="component" value="Unassembled WGS sequence"/>
</dbReference>
<evidence type="ECO:0000313" key="5">
    <source>
        <dbReference type="Proteomes" id="UP000578686"/>
    </source>
</evidence>
<proteinExistence type="predicted"/>
<keyword evidence="5" id="KW-1185">Reference proteome</keyword>
<dbReference type="GO" id="GO:0004674">
    <property type="term" value="F:protein serine/threonine kinase activity"/>
    <property type="evidence" value="ECO:0007669"/>
    <property type="project" value="UniProtKB-KW"/>
</dbReference>
<name>A0A7X6CZP7_9ACTN</name>
<dbReference type="EMBL" id="JAAVJD010000036">
    <property type="protein sequence ID" value="NJQ05425.1"/>
    <property type="molecule type" value="Genomic_DNA"/>
</dbReference>
<evidence type="ECO:0000256" key="1">
    <source>
        <dbReference type="ARBA" id="ARBA00022527"/>
    </source>
</evidence>
<feature type="region of interest" description="Disordered" evidence="2">
    <location>
        <begin position="1"/>
        <end position="23"/>
    </location>
</feature>
<keyword evidence="1" id="KW-0723">Serine/threonine-protein kinase</keyword>
<dbReference type="PANTHER" id="PTHR35526">
    <property type="entry name" value="ANTI-SIGMA-F FACTOR RSBW-RELATED"/>
    <property type="match status" value="1"/>
</dbReference>
<gene>
    <name evidence="4" type="ORF">HCN56_07505</name>
</gene>
<keyword evidence="1" id="KW-0808">Transferase</keyword>
<dbReference type="GO" id="GO:0005524">
    <property type="term" value="F:ATP binding"/>
    <property type="evidence" value="ECO:0007669"/>
    <property type="project" value="UniProtKB-KW"/>
</dbReference>
<keyword evidence="4" id="KW-0067">ATP-binding</keyword>
<reference evidence="4 5" key="1">
    <citation type="submission" date="2020-03" db="EMBL/GenBank/DDBJ databases">
        <title>Draft genome of Streptomyces sp. ventii, isolated from the Axial Seamount in the Pacific Ocean, and resequencing of the two type strains Streptomyces lonarensis strain NCL 716 and Streptomyces bohaiensis strain 11A07.</title>
        <authorList>
            <person name="Loughran R.M."/>
            <person name="Pfannmuller K.M."/>
            <person name="Wasson B.J."/>
            <person name="Deadmond M.C."/>
            <person name="Paddock B.E."/>
            <person name="Koyack M.J."/>
            <person name="Gallegos D.A."/>
            <person name="Mitchell E.A."/>
            <person name="Ushijima B."/>
            <person name="Saw J.H."/>
            <person name="Mcphail K.L."/>
            <person name="Videau P."/>
        </authorList>
    </citation>
    <scope>NUCLEOTIDE SEQUENCE [LARGE SCALE GENOMIC DNA]</scope>
    <source>
        <strain evidence="4 5">NCL716</strain>
    </source>
</reference>
<organism evidence="4 5">
    <name type="scientific">Streptomyces lonarensis</name>
    <dbReference type="NCBI Taxonomy" id="700599"/>
    <lineage>
        <taxon>Bacteria</taxon>
        <taxon>Bacillati</taxon>
        <taxon>Actinomycetota</taxon>
        <taxon>Actinomycetes</taxon>
        <taxon>Kitasatosporales</taxon>
        <taxon>Streptomycetaceae</taxon>
        <taxon>Streptomyces</taxon>
    </lineage>
</organism>
<dbReference type="Gene3D" id="3.30.565.10">
    <property type="entry name" value="Histidine kinase-like ATPase, C-terminal domain"/>
    <property type="match status" value="1"/>
</dbReference>
<evidence type="ECO:0000259" key="3">
    <source>
        <dbReference type="Pfam" id="PF13581"/>
    </source>
</evidence>
<feature type="domain" description="Histidine kinase/HSP90-like ATPase" evidence="3">
    <location>
        <begin position="42"/>
        <end position="148"/>
    </location>
</feature>
<evidence type="ECO:0000313" key="4">
    <source>
        <dbReference type="EMBL" id="NJQ05425.1"/>
    </source>
</evidence>
<accession>A0A7X6CZP7</accession>
<comment type="caution">
    <text evidence="4">The sequence shown here is derived from an EMBL/GenBank/DDBJ whole genome shotgun (WGS) entry which is preliminary data.</text>
</comment>
<keyword evidence="1" id="KW-0418">Kinase</keyword>
<dbReference type="InterPro" id="IPR036890">
    <property type="entry name" value="HATPase_C_sf"/>
</dbReference>
<dbReference type="PANTHER" id="PTHR35526:SF3">
    <property type="entry name" value="ANTI-SIGMA-F FACTOR RSBW"/>
    <property type="match status" value="1"/>
</dbReference>
<dbReference type="SUPFAM" id="SSF55874">
    <property type="entry name" value="ATPase domain of HSP90 chaperone/DNA topoisomerase II/histidine kinase"/>
    <property type="match status" value="1"/>
</dbReference>